<keyword evidence="3" id="KW-0862">Zinc</keyword>
<dbReference type="SMART" id="SM00575">
    <property type="entry name" value="ZnF_PMZ"/>
    <property type="match status" value="1"/>
</dbReference>
<evidence type="ECO:0000313" key="7">
    <source>
        <dbReference type="EMBL" id="CAE5962587.1"/>
    </source>
</evidence>
<evidence type="ECO:0000259" key="6">
    <source>
        <dbReference type="PROSITE" id="PS50966"/>
    </source>
</evidence>
<dbReference type="PANTHER" id="PTHR31973:SF113">
    <property type="entry name" value="PROTEIN FAR1-RELATED SEQUENCE 5-LIKE"/>
    <property type="match status" value="1"/>
</dbReference>
<dbReference type="PROSITE" id="PS50966">
    <property type="entry name" value="ZF_SWIM"/>
    <property type="match status" value="1"/>
</dbReference>
<feature type="domain" description="SWIM-type" evidence="6">
    <location>
        <begin position="631"/>
        <end position="663"/>
    </location>
</feature>
<dbReference type="AlphaFoldDB" id="A0A8S1ZM14"/>
<name>A0A8S1ZM14_ARAAE</name>
<dbReference type="Pfam" id="PF04434">
    <property type="entry name" value="SWIM"/>
    <property type="match status" value="1"/>
</dbReference>
<evidence type="ECO:0000256" key="5">
    <source>
        <dbReference type="SAM" id="MobiDB-lite"/>
    </source>
</evidence>
<evidence type="ECO:0000256" key="4">
    <source>
        <dbReference type="PROSITE-ProRule" id="PRU00325"/>
    </source>
</evidence>
<reference evidence="7" key="1">
    <citation type="submission" date="2021-01" db="EMBL/GenBank/DDBJ databases">
        <authorList>
            <person name="Bezrukov I."/>
        </authorList>
    </citation>
    <scope>NUCLEOTIDE SEQUENCE</scope>
</reference>
<protein>
    <recommendedName>
        <fullName evidence="6">SWIM-type domain-containing protein</fullName>
    </recommendedName>
</protein>
<dbReference type="InterPro" id="IPR006564">
    <property type="entry name" value="Znf_PMZ"/>
</dbReference>
<organism evidence="7 8">
    <name type="scientific">Arabidopsis arenosa</name>
    <name type="common">Sand rock-cress</name>
    <name type="synonym">Cardaminopsis arenosa</name>
    <dbReference type="NCBI Taxonomy" id="38785"/>
    <lineage>
        <taxon>Eukaryota</taxon>
        <taxon>Viridiplantae</taxon>
        <taxon>Streptophyta</taxon>
        <taxon>Embryophyta</taxon>
        <taxon>Tracheophyta</taxon>
        <taxon>Spermatophyta</taxon>
        <taxon>Magnoliopsida</taxon>
        <taxon>eudicotyledons</taxon>
        <taxon>Gunneridae</taxon>
        <taxon>Pentapetalae</taxon>
        <taxon>rosids</taxon>
        <taxon>malvids</taxon>
        <taxon>Brassicales</taxon>
        <taxon>Brassicaceae</taxon>
        <taxon>Camelineae</taxon>
        <taxon>Arabidopsis</taxon>
    </lineage>
</organism>
<accession>A0A8S1ZM14</accession>
<keyword evidence="8" id="KW-1185">Reference proteome</keyword>
<dbReference type="InterPro" id="IPR004332">
    <property type="entry name" value="Transposase_MuDR"/>
</dbReference>
<evidence type="ECO:0000256" key="1">
    <source>
        <dbReference type="ARBA" id="ARBA00022723"/>
    </source>
</evidence>
<proteinExistence type="predicted"/>
<feature type="region of interest" description="Disordered" evidence="5">
    <location>
        <begin position="245"/>
        <end position="298"/>
    </location>
</feature>
<keyword evidence="2 4" id="KW-0863">Zinc-finger</keyword>
<evidence type="ECO:0000313" key="8">
    <source>
        <dbReference type="Proteomes" id="UP000682877"/>
    </source>
</evidence>
<dbReference type="Pfam" id="PF03108">
    <property type="entry name" value="DBD_Tnp_Mut"/>
    <property type="match status" value="1"/>
</dbReference>
<dbReference type="GO" id="GO:0008270">
    <property type="term" value="F:zinc ion binding"/>
    <property type="evidence" value="ECO:0007669"/>
    <property type="project" value="UniProtKB-KW"/>
</dbReference>
<evidence type="ECO:0000256" key="3">
    <source>
        <dbReference type="ARBA" id="ARBA00022833"/>
    </source>
</evidence>
<keyword evidence="1" id="KW-0479">Metal-binding</keyword>
<dbReference type="EMBL" id="LR999452">
    <property type="protein sequence ID" value="CAE5962587.1"/>
    <property type="molecule type" value="Genomic_DNA"/>
</dbReference>
<dbReference type="InterPro" id="IPR007527">
    <property type="entry name" value="Znf_SWIM"/>
</dbReference>
<dbReference type="PANTHER" id="PTHR31973">
    <property type="entry name" value="POLYPROTEIN, PUTATIVE-RELATED"/>
    <property type="match status" value="1"/>
</dbReference>
<feature type="region of interest" description="Disordered" evidence="5">
    <location>
        <begin position="212"/>
        <end position="232"/>
    </location>
</feature>
<feature type="compositionally biased region" description="Polar residues" evidence="5">
    <location>
        <begin position="285"/>
        <end position="297"/>
    </location>
</feature>
<sequence length="759" mass="85400">MEETNESYTGQVRVQQGWWMKDGGGVWRFVELSDRPGKYVRLREGTGVEATKTKVMTELSIDTTKEKIELTYQVPEWMDVDGTVKPVPIHIVSDDDMDMFLAIRVDIHEMTLLAVPMPLNMSLELDGFKHVPVVTDHSFGEVMSKDEVAKEMERRAAKEAIDGVICSQLPRNDGGSSSAPGWIGSTYLERGFPTLAAAARHFRDAVNEQTVNRSPVSVLNPAESSDGDEANLRVTRLTRDLFKEFEKEGEGDSSDQAYGSGNRGSIPAPETENVSQPEGGDDAVSETSNRQSASNPTEGLFRYLNLPDATFARDAAPVIDDTDPEGGDRTRMVVLDGDYEGDELFIGRVFKNRDDCRVKIAIHAINRRFSYRNDRTTNDVVIVRCVSDACRWRVYVVRLDDTDYFQIRTAELEHTCPIEARNMFQRQATTSVISEIMRSRYSGVGVGPSPIALRQALRDEHSVYPTASHGACIVHLQRNVAAKFKTRVLAALISKAARAFRKATFHEYFAEIERVSPECAEYLMSIGLHQWTRSHCDGDRYNIMTSNVAESLNAVLKEAREMPLVSILEYIRGTLMSWFTKRRDKAMRHDRALTPKVEEIVNKSYMRSTAYEVLKISKDVYEVKTPTWLSYIVDLQNKSCTCEEFTLLKIPCSHAIAAAGQTEIKVEELAAPHYGTFFWSLAYNGSIYPVPDMSTLRDIPDTIATRTVHPPLTKRPPGRPKRSRYLSSGECKLTRKKAKRSCTRCRGPGHNRATCKMPI</sequence>
<evidence type="ECO:0000256" key="2">
    <source>
        <dbReference type="ARBA" id="ARBA00022771"/>
    </source>
</evidence>
<dbReference type="Proteomes" id="UP000682877">
    <property type="component" value="Chromosome 2"/>
</dbReference>
<feature type="region of interest" description="Disordered" evidence="5">
    <location>
        <begin position="707"/>
        <end position="726"/>
    </location>
</feature>
<gene>
    <name evidence="7" type="ORF">AARE701A_LOCUS4286</name>
</gene>